<dbReference type="PROSITE" id="PS50888">
    <property type="entry name" value="BHLH"/>
    <property type="match status" value="1"/>
</dbReference>
<dbReference type="Gramene" id="EFJ12570">
    <property type="protein sequence ID" value="EFJ12570"/>
    <property type="gene ID" value="SELMODRAFT_157919"/>
</dbReference>
<organism evidence="6">
    <name type="scientific">Selaginella moellendorffii</name>
    <name type="common">Spikemoss</name>
    <dbReference type="NCBI Taxonomy" id="88036"/>
    <lineage>
        <taxon>Eukaryota</taxon>
        <taxon>Viridiplantae</taxon>
        <taxon>Streptophyta</taxon>
        <taxon>Embryophyta</taxon>
        <taxon>Tracheophyta</taxon>
        <taxon>Lycopodiopsida</taxon>
        <taxon>Selaginellales</taxon>
        <taxon>Selaginellaceae</taxon>
        <taxon>Selaginella</taxon>
    </lineage>
</organism>
<dbReference type="GO" id="GO:0046983">
    <property type="term" value="F:protein dimerization activity"/>
    <property type="evidence" value="ECO:0007669"/>
    <property type="project" value="InterPro"/>
</dbReference>
<dbReference type="eggNOG" id="ENOG502QSGF">
    <property type="taxonomic scope" value="Eukaryota"/>
</dbReference>
<dbReference type="CDD" id="cd18915">
    <property type="entry name" value="bHLH_AtLHW_like"/>
    <property type="match status" value="1"/>
</dbReference>
<dbReference type="AlphaFoldDB" id="D8SSH3"/>
<evidence type="ECO:0000313" key="5">
    <source>
        <dbReference type="EMBL" id="EFJ12570.1"/>
    </source>
</evidence>
<dbReference type="GO" id="GO:0003700">
    <property type="term" value="F:DNA-binding transcription factor activity"/>
    <property type="evidence" value="ECO:0007669"/>
    <property type="project" value="InterPro"/>
</dbReference>
<feature type="domain" description="BHLH" evidence="4">
    <location>
        <begin position="7"/>
        <end position="56"/>
    </location>
</feature>
<dbReference type="Pfam" id="PF23176">
    <property type="entry name" value="bHLH_LHW"/>
    <property type="match status" value="1"/>
</dbReference>
<evidence type="ECO:0000256" key="2">
    <source>
        <dbReference type="ARBA" id="ARBA00023163"/>
    </source>
</evidence>
<keyword evidence="6" id="KW-1185">Reference proteome</keyword>
<accession>D8SSH3</accession>
<dbReference type="STRING" id="88036.D8SSH3"/>
<dbReference type="InterPro" id="IPR011598">
    <property type="entry name" value="bHLH_dom"/>
</dbReference>
<keyword evidence="2" id="KW-0804">Transcription</keyword>
<feature type="compositionally biased region" description="Basic and acidic residues" evidence="3">
    <location>
        <begin position="8"/>
        <end position="24"/>
    </location>
</feature>
<dbReference type="OMA" id="HDSCIDE"/>
<sequence length="226" mass="25201">MTGRKRLRPGEAPRPRPKDRQQIQDRVRELRDIVPNATKCSIDALLEKTIRHMKFLQSVTQHGDKWKAGGDVKGERSAENSSGLENGASWAMELDAKGSGVPILVENLKQPRQMLVEMLCEERGLFWEIADNIRGLGLTILKGVMESRNDKIWARFNVEVHAAKEVNRLKVVWNLTQLLRPSGKNTSAPSFVGSEMSDVCSESFGSRFQPQVVASHGITVSPGSAW</sequence>
<protein>
    <recommendedName>
        <fullName evidence="4">BHLH domain-containing protein</fullName>
    </recommendedName>
</protein>
<keyword evidence="1" id="KW-0805">Transcription regulation</keyword>
<proteinExistence type="predicted"/>
<feature type="region of interest" description="Disordered" evidence="3">
    <location>
        <begin position="1"/>
        <end position="24"/>
    </location>
</feature>
<dbReference type="Proteomes" id="UP000001514">
    <property type="component" value="Unassembled WGS sequence"/>
</dbReference>
<dbReference type="SUPFAM" id="SSF47459">
    <property type="entry name" value="HLH, helix-loop-helix DNA-binding domain"/>
    <property type="match status" value="1"/>
</dbReference>
<dbReference type="PANTHER" id="PTHR46196">
    <property type="entry name" value="TRANSCRIPTION FACTOR BHLH155-LIKE ISOFORM X1-RELATED"/>
    <property type="match status" value="1"/>
</dbReference>
<evidence type="ECO:0000259" key="4">
    <source>
        <dbReference type="PROSITE" id="PS50888"/>
    </source>
</evidence>
<dbReference type="HOGENOM" id="CLU_106924_0_0_1"/>
<dbReference type="KEGG" id="smo:SELMODRAFT_157919"/>
<evidence type="ECO:0000313" key="6">
    <source>
        <dbReference type="Proteomes" id="UP000001514"/>
    </source>
</evidence>
<dbReference type="EMBL" id="GL377638">
    <property type="protein sequence ID" value="EFJ12570.1"/>
    <property type="molecule type" value="Genomic_DNA"/>
</dbReference>
<dbReference type="PANTHER" id="PTHR46196:SF3">
    <property type="entry name" value="TRANSCRIPTION FACTOR LHW-LIKE ISOFORM X1"/>
    <property type="match status" value="1"/>
</dbReference>
<dbReference type="OrthoDB" id="778365at2759"/>
<evidence type="ECO:0000256" key="1">
    <source>
        <dbReference type="ARBA" id="ARBA00023015"/>
    </source>
</evidence>
<gene>
    <name evidence="5" type="ORF">SELMODRAFT_157919</name>
</gene>
<name>D8SSH3_SELML</name>
<reference evidence="5 6" key="1">
    <citation type="journal article" date="2011" name="Science">
        <title>The Selaginella genome identifies genetic changes associated with the evolution of vascular plants.</title>
        <authorList>
            <person name="Banks J.A."/>
            <person name="Nishiyama T."/>
            <person name="Hasebe M."/>
            <person name="Bowman J.L."/>
            <person name="Gribskov M."/>
            <person name="dePamphilis C."/>
            <person name="Albert V.A."/>
            <person name="Aono N."/>
            <person name="Aoyama T."/>
            <person name="Ambrose B.A."/>
            <person name="Ashton N.W."/>
            <person name="Axtell M.J."/>
            <person name="Barker E."/>
            <person name="Barker M.S."/>
            <person name="Bennetzen J.L."/>
            <person name="Bonawitz N.D."/>
            <person name="Chapple C."/>
            <person name="Cheng C."/>
            <person name="Correa L.G."/>
            <person name="Dacre M."/>
            <person name="DeBarry J."/>
            <person name="Dreyer I."/>
            <person name="Elias M."/>
            <person name="Engstrom E.M."/>
            <person name="Estelle M."/>
            <person name="Feng L."/>
            <person name="Finet C."/>
            <person name="Floyd S.K."/>
            <person name="Frommer W.B."/>
            <person name="Fujita T."/>
            <person name="Gramzow L."/>
            <person name="Gutensohn M."/>
            <person name="Harholt J."/>
            <person name="Hattori M."/>
            <person name="Heyl A."/>
            <person name="Hirai T."/>
            <person name="Hiwatashi Y."/>
            <person name="Ishikawa M."/>
            <person name="Iwata M."/>
            <person name="Karol K.G."/>
            <person name="Koehler B."/>
            <person name="Kolukisaoglu U."/>
            <person name="Kubo M."/>
            <person name="Kurata T."/>
            <person name="Lalonde S."/>
            <person name="Li K."/>
            <person name="Li Y."/>
            <person name="Litt A."/>
            <person name="Lyons E."/>
            <person name="Manning G."/>
            <person name="Maruyama T."/>
            <person name="Michael T.P."/>
            <person name="Mikami K."/>
            <person name="Miyazaki S."/>
            <person name="Morinaga S."/>
            <person name="Murata T."/>
            <person name="Mueller-Roeber B."/>
            <person name="Nelson D.R."/>
            <person name="Obara M."/>
            <person name="Oguri Y."/>
            <person name="Olmstead R.G."/>
            <person name="Onodera N."/>
            <person name="Petersen B.L."/>
            <person name="Pils B."/>
            <person name="Prigge M."/>
            <person name="Rensing S.A."/>
            <person name="Riano-Pachon D.M."/>
            <person name="Roberts A.W."/>
            <person name="Sato Y."/>
            <person name="Scheller H.V."/>
            <person name="Schulz B."/>
            <person name="Schulz C."/>
            <person name="Shakirov E.V."/>
            <person name="Shibagaki N."/>
            <person name="Shinohara N."/>
            <person name="Shippen D.E."/>
            <person name="Soerensen I."/>
            <person name="Sotooka R."/>
            <person name="Sugimoto N."/>
            <person name="Sugita M."/>
            <person name="Sumikawa N."/>
            <person name="Tanurdzic M."/>
            <person name="Theissen G."/>
            <person name="Ulvskov P."/>
            <person name="Wakazuki S."/>
            <person name="Weng J.K."/>
            <person name="Willats W.W."/>
            <person name="Wipf D."/>
            <person name="Wolf P.G."/>
            <person name="Yang L."/>
            <person name="Zimmer A.D."/>
            <person name="Zhu Q."/>
            <person name="Mitros T."/>
            <person name="Hellsten U."/>
            <person name="Loque D."/>
            <person name="Otillar R."/>
            <person name="Salamov A."/>
            <person name="Schmutz J."/>
            <person name="Shapiro H."/>
            <person name="Lindquist E."/>
            <person name="Lucas S."/>
            <person name="Rokhsar D."/>
            <person name="Grigoriev I.V."/>
        </authorList>
    </citation>
    <scope>NUCLEOTIDE SEQUENCE [LARGE SCALE GENOMIC DNA]</scope>
</reference>
<dbReference type="InterPro" id="IPR036638">
    <property type="entry name" value="HLH_DNA-bd_sf"/>
</dbReference>
<dbReference type="InParanoid" id="D8SSH3"/>
<dbReference type="InterPro" id="IPR043561">
    <property type="entry name" value="LHW-like"/>
</dbReference>
<evidence type="ECO:0000256" key="3">
    <source>
        <dbReference type="SAM" id="MobiDB-lite"/>
    </source>
</evidence>